<evidence type="ECO:0000313" key="1">
    <source>
        <dbReference type="EMBL" id="KAF2457390.1"/>
    </source>
</evidence>
<sequence>MAGNVTPYGWRAVGGYQPPINQPAFYQPTWCIQSDNGIMRCYGIPPPPPPFYNGNPTPPANFGNPPNPPVTVPTPTAHNSSGGPYGVTGAGTGPRFPGNRLHGGLRAGFGLQYPPVFTHLHVCSFKKAPWEPTKAAIHAGLKFEFSVQKAPTDMTVKQLIRNLGGGDGHVITELIEVGDGRWAKGVEVRAKDAAAGKTLGQLGWSGLKGTDQAPVWVWVRKA</sequence>
<gene>
    <name evidence="1" type="ORF">BDY21DRAFT_24429</name>
</gene>
<accession>A0A6A6P070</accession>
<proteinExistence type="predicted"/>
<keyword evidence="2" id="KW-1185">Reference proteome</keyword>
<dbReference type="OrthoDB" id="10057496at2759"/>
<dbReference type="AlphaFoldDB" id="A0A6A6P070"/>
<reference evidence="1" key="1">
    <citation type="journal article" date="2020" name="Stud. Mycol.">
        <title>101 Dothideomycetes genomes: a test case for predicting lifestyles and emergence of pathogens.</title>
        <authorList>
            <person name="Haridas S."/>
            <person name="Albert R."/>
            <person name="Binder M."/>
            <person name="Bloem J."/>
            <person name="Labutti K."/>
            <person name="Salamov A."/>
            <person name="Andreopoulos B."/>
            <person name="Baker S."/>
            <person name="Barry K."/>
            <person name="Bills G."/>
            <person name="Bluhm B."/>
            <person name="Cannon C."/>
            <person name="Castanera R."/>
            <person name="Culley D."/>
            <person name="Daum C."/>
            <person name="Ezra D."/>
            <person name="Gonzalez J."/>
            <person name="Henrissat B."/>
            <person name="Kuo A."/>
            <person name="Liang C."/>
            <person name="Lipzen A."/>
            <person name="Lutzoni F."/>
            <person name="Magnuson J."/>
            <person name="Mondo S."/>
            <person name="Nolan M."/>
            <person name="Ohm R."/>
            <person name="Pangilinan J."/>
            <person name="Park H.-J."/>
            <person name="Ramirez L."/>
            <person name="Alfaro M."/>
            <person name="Sun H."/>
            <person name="Tritt A."/>
            <person name="Yoshinaga Y."/>
            <person name="Zwiers L.-H."/>
            <person name="Turgeon B."/>
            <person name="Goodwin S."/>
            <person name="Spatafora J."/>
            <person name="Crous P."/>
            <person name="Grigoriev I."/>
        </authorList>
    </citation>
    <scope>NUCLEOTIDE SEQUENCE</scope>
    <source>
        <strain evidence="1">ATCC 16933</strain>
    </source>
</reference>
<dbReference type="EMBL" id="MU001680">
    <property type="protein sequence ID" value="KAF2457390.1"/>
    <property type="molecule type" value="Genomic_DNA"/>
</dbReference>
<evidence type="ECO:0000313" key="2">
    <source>
        <dbReference type="Proteomes" id="UP000799766"/>
    </source>
</evidence>
<dbReference type="Proteomes" id="UP000799766">
    <property type="component" value="Unassembled WGS sequence"/>
</dbReference>
<organism evidence="1 2">
    <name type="scientific">Lineolata rhizophorae</name>
    <dbReference type="NCBI Taxonomy" id="578093"/>
    <lineage>
        <taxon>Eukaryota</taxon>
        <taxon>Fungi</taxon>
        <taxon>Dikarya</taxon>
        <taxon>Ascomycota</taxon>
        <taxon>Pezizomycotina</taxon>
        <taxon>Dothideomycetes</taxon>
        <taxon>Dothideomycetes incertae sedis</taxon>
        <taxon>Lineolatales</taxon>
        <taxon>Lineolataceae</taxon>
        <taxon>Lineolata</taxon>
    </lineage>
</organism>
<name>A0A6A6P070_9PEZI</name>
<protein>
    <submittedName>
        <fullName evidence="1">Uncharacterized protein</fullName>
    </submittedName>
</protein>